<dbReference type="GO" id="GO:0043386">
    <property type="term" value="P:mycotoxin biosynthetic process"/>
    <property type="evidence" value="ECO:0007669"/>
    <property type="project" value="InterPro"/>
</dbReference>
<comment type="pathway">
    <text evidence="1">Mycotoxin biosynthesis.</text>
</comment>
<keyword evidence="4" id="KW-0472">Membrane</keyword>
<sequence>MQDNSALGTGMEWRRRLRAVHTLLRGRTPTSTIDGSATEVLTSNAPTPPPPLLPPLSQAQDRIITYMAPFDEKTTPYADRDDISVEDGVDYDSFENGNPIYVPQRTLKRTRLQLLVLWAVLLAQALVIVLLLGRVRSFKSLHPPNFLYSPVQHLVSYHVKTFNFGIGDDLSSFQQPPSDHLDQMWEDLYDFGVHKLTKEEASMLPNKTSAIPGDPDGSYISEIEVFHQLHCLNMIRQALYPEHYPDMALGQPKADEHIGHCIDSIRQSLMCHADTSTIVWQWDEKQQKTTFRGNVAHTCRDFEAIQDWARERRYTDGPYRPETRMEDDIQVPIYNSDGTSYFP</sequence>
<protein>
    <recommendedName>
        <fullName evidence="7">Tat pathway signal sequence</fullName>
    </recommendedName>
</protein>
<proteinExistence type="inferred from homology"/>
<keyword evidence="6" id="KW-1185">Reference proteome</keyword>
<evidence type="ECO:0000313" key="5">
    <source>
        <dbReference type="EMBL" id="KAF5312715.1"/>
    </source>
</evidence>
<evidence type="ECO:0000256" key="4">
    <source>
        <dbReference type="SAM" id="Phobius"/>
    </source>
</evidence>
<keyword evidence="4" id="KW-0812">Transmembrane</keyword>
<dbReference type="InterPro" id="IPR021765">
    <property type="entry name" value="UstYa-like"/>
</dbReference>
<feature type="region of interest" description="Disordered" evidence="3">
    <location>
        <begin position="28"/>
        <end position="55"/>
    </location>
</feature>
<dbReference type="Pfam" id="PF11807">
    <property type="entry name" value="UstYa"/>
    <property type="match status" value="1"/>
</dbReference>
<organism evidence="5 6">
    <name type="scientific">Psilocybe cf. subviscida</name>
    <dbReference type="NCBI Taxonomy" id="2480587"/>
    <lineage>
        <taxon>Eukaryota</taxon>
        <taxon>Fungi</taxon>
        <taxon>Dikarya</taxon>
        <taxon>Basidiomycota</taxon>
        <taxon>Agaricomycotina</taxon>
        <taxon>Agaricomycetes</taxon>
        <taxon>Agaricomycetidae</taxon>
        <taxon>Agaricales</taxon>
        <taxon>Agaricineae</taxon>
        <taxon>Strophariaceae</taxon>
        <taxon>Psilocybe</taxon>
    </lineage>
</organism>
<evidence type="ECO:0000313" key="6">
    <source>
        <dbReference type="Proteomes" id="UP000567179"/>
    </source>
</evidence>
<dbReference type="PANTHER" id="PTHR33365">
    <property type="entry name" value="YALI0B05434P"/>
    <property type="match status" value="1"/>
</dbReference>
<accession>A0A8H5EU78</accession>
<comment type="caution">
    <text evidence="5">The sequence shown here is derived from an EMBL/GenBank/DDBJ whole genome shotgun (WGS) entry which is preliminary data.</text>
</comment>
<evidence type="ECO:0008006" key="7">
    <source>
        <dbReference type="Google" id="ProtNLM"/>
    </source>
</evidence>
<dbReference type="PANTHER" id="PTHR33365:SF4">
    <property type="entry name" value="CYCLOCHLOROTINE BIOSYNTHESIS PROTEIN O"/>
    <property type="match status" value="1"/>
</dbReference>
<evidence type="ECO:0000256" key="1">
    <source>
        <dbReference type="ARBA" id="ARBA00004685"/>
    </source>
</evidence>
<evidence type="ECO:0000256" key="2">
    <source>
        <dbReference type="ARBA" id="ARBA00035112"/>
    </source>
</evidence>
<comment type="similarity">
    <text evidence="2">Belongs to the ustYa family.</text>
</comment>
<reference evidence="5 6" key="1">
    <citation type="journal article" date="2020" name="ISME J.">
        <title>Uncovering the hidden diversity of litter-decomposition mechanisms in mushroom-forming fungi.</title>
        <authorList>
            <person name="Floudas D."/>
            <person name="Bentzer J."/>
            <person name="Ahren D."/>
            <person name="Johansson T."/>
            <person name="Persson P."/>
            <person name="Tunlid A."/>
        </authorList>
    </citation>
    <scope>NUCLEOTIDE SEQUENCE [LARGE SCALE GENOMIC DNA]</scope>
    <source>
        <strain evidence="5 6">CBS 101986</strain>
    </source>
</reference>
<feature type="transmembrane region" description="Helical" evidence="4">
    <location>
        <begin position="114"/>
        <end position="133"/>
    </location>
</feature>
<feature type="compositionally biased region" description="Polar residues" evidence="3">
    <location>
        <begin position="28"/>
        <end position="45"/>
    </location>
</feature>
<name>A0A8H5EU78_9AGAR</name>
<evidence type="ECO:0000256" key="3">
    <source>
        <dbReference type="SAM" id="MobiDB-lite"/>
    </source>
</evidence>
<keyword evidence="4" id="KW-1133">Transmembrane helix</keyword>
<dbReference type="AlphaFoldDB" id="A0A8H5EU78"/>
<gene>
    <name evidence="5" type="ORF">D9619_003695</name>
</gene>
<dbReference type="Proteomes" id="UP000567179">
    <property type="component" value="Unassembled WGS sequence"/>
</dbReference>
<dbReference type="EMBL" id="JAACJJ010000056">
    <property type="protein sequence ID" value="KAF5312715.1"/>
    <property type="molecule type" value="Genomic_DNA"/>
</dbReference>